<dbReference type="AlphaFoldDB" id="A0A507BTV4"/>
<dbReference type="PANTHER" id="PTHR12286">
    <property type="entry name" value="SACCHAROPINE DEHYDROGENASE-LIKE OXIDOREDUCTASE"/>
    <property type="match status" value="1"/>
</dbReference>
<keyword evidence="4" id="KW-1185">Reference proteome</keyword>
<sequence>MSKDLDIVIFGAAGFTGRRTATRIARNPPTIQGFKWAIASRVEDQKLLEDLLKEIQSTHAPNSGVSIPEIIIANAKSHDELLNFTKRAKVVINAVGPFRYFGLNVATACVEGRADYVDCCGEPEFYDRVFLNCNKAARENGVTIVHASGWDSVPADLGVLACKLEFAKRGGVCNAVEMFHSLQYGPLGFALNYATYESAVQGFAHRKELGKLRKALSGVRPNLPRLGEKLKINSTPGHFDKRIGLACMVFPGSDASCVKMGQQVVQMNREAGSASQALAGIPAVEFSAYLAAWTRTVYQVVGYAAFDSILASYTWGRKLLLDYPYLFTQGIFSKTRPPNEKMIHDTSFTSTFLANGYSDPAAVKTAGKVNKPNMFVKMSVTGPEPAYVFTPIALACSAYTLLEQKSSIPAGVNSPASAFADTAIFDRFRGFGIKWSIHEVKTTHVPETFVGARL</sequence>
<evidence type="ECO:0000313" key="3">
    <source>
        <dbReference type="EMBL" id="TPX30681.1"/>
    </source>
</evidence>
<dbReference type="PANTHER" id="PTHR12286:SF5">
    <property type="entry name" value="SACCHAROPINE DEHYDROGENASE-LIKE OXIDOREDUCTASE"/>
    <property type="match status" value="1"/>
</dbReference>
<evidence type="ECO:0000313" key="4">
    <source>
        <dbReference type="Proteomes" id="UP000319731"/>
    </source>
</evidence>
<feature type="domain" description="Saccharopine dehydrogenase NADP binding" evidence="2">
    <location>
        <begin position="7"/>
        <end position="145"/>
    </location>
</feature>
<dbReference type="GO" id="GO:0005739">
    <property type="term" value="C:mitochondrion"/>
    <property type="evidence" value="ECO:0007669"/>
    <property type="project" value="TreeGrafter"/>
</dbReference>
<dbReference type="GeneID" id="42007037"/>
<dbReference type="InterPro" id="IPR005097">
    <property type="entry name" value="Sacchrp_dh_NADP-bd"/>
</dbReference>
<protein>
    <recommendedName>
        <fullName evidence="2">Saccharopine dehydrogenase NADP binding domain-containing protein</fullName>
    </recommendedName>
</protein>
<dbReference type="GO" id="GO:0005886">
    <property type="term" value="C:plasma membrane"/>
    <property type="evidence" value="ECO:0007669"/>
    <property type="project" value="TreeGrafter"/>
</dbReference>
<dbReference type="Gene3D" id="3.40.50.720">
    <property type="entry name" value="NAD(P)-binding Rossmann-like Domain"/>
    <property type="match status" value="1"/>
</dbReference>
<evidence type="ECO:0000256" key="1">
    <source>
        <dbReference type="ARBA" id="ARBA00038048"/>
    </source>
</evidence>
<gene>
    <name evidence="3" type="ORF">SmJEL517_g05814</name>
</gene>
<dbReference type="RefSeq" id="XP_031022294.1">
    <property type="nucleotide sequence ID" value="XM_031171740.1"/>
</dbReference>
<dbReference type="OrthoDB" id="10268090at2759"/>
<dbReference type="GO" id="GO:0005811">
    <property type="term" value="C:lipid droplet"/>
    <property type="evidence" value="ECO:0007669"/>
    <property type="project" value="TreeGrafter"/>
</dbReference>
<evidence type="ECO:0000259" key="2">
    <source>
        <dbReference type="Pfam" id="PF03435"/>
    </source>
</evidence>
<dbReference type="Pfam" id="PF03435">
    <property type="entry name" value="Sacchrp_dh_NADP"/>
    <property type="match status" value="1"/>
</dbReference>
<comment type="similarity">
    <text evidence="1">Belongs to the saccharopine dehydrogenase family.</text>
</comment>
<proteinExistence type="inferred from homology"/>
<dbReference type="InterPro" id="IPR036291">
    <property type="entry name" value="NAD(P)-bd_dom_sf"/>
</dbReference>
<comment type="caution">
    <text evidence="3">The sequence shown here is derived from an EMBL/GenBank/DDBJ whole genome shotgun (WGS) entry which is preliminary data.</text>
</comment>
<dbReference type="SUPFAM" id="SSF51735">
    <property type="entry name" value="NAD(P)-binding Rossmann-fold domains"/>
    <property type="match status" value="1"/>
</dbReference>
<name>A0A507BTV4_9FUNG</name>
<accession>A0A507BTV4</accession>
<dbReference type="EMBL" id="QEAO01000060">
    <property type="protein sequence ID" value="TPX30681.1"/>
    <property type="molecule type" value="Genomic_DNA"/>
</dbReference>
<dbReference type="InterPro" id="IPR051276">
    <property type="entry name" value="Saccharopine_DH-like_oxidrdct"/>
</dbReference>
<organism evidence="3 4">
    <name type="scientific">Synchytrium microbalum</name>
    <dbReference type="NCBI Taxonomy" id="1806994"/>
    <lineage>
        <taxon>Eukaryota</taxon>
        <taxon>Fungi</taxon>
        <taxon>Fungi incertae sedis</taxon>
        <taxon>Chytridiomycota</taxon>
        <taxon>Chytridiomycota incertae sedis</taxon>
        <taxon>Chytridiomycetes</taxon>
        <taxon>Synchytriales</taxon>
        <taxon>Synchytriaceae</taxon>
        <taxon>Synchytrium</taxon>
    </lineage>
</organism>
<reference evidence="3 4" key="1">
    <citation type="journal article" date="2019" name="Sci. Rep.">
        <title>Comparative genomics of chytrid fungi reveal insights into the obligate biotrophic and pathogenic lifestyle of Synchytrium endobioticum.</title>
        <authorList>
            <person name="van de Vossenberg B.T.L.H."/>
            <person name="Warris S."/>
            <person name="Nguyen H.D.T."/>
            <person name="van Gent-Pelzer M.P.E."/>
            <person name="Joly D.L."/>
            <person name="van de Geest H.C."/>
            <person name="Bonants P.J.M."/>
            <person name="Smith D.S."/>
            <person name="Levesque C.A."/>
            <person name="van der Lee T.A.J."/>
        </authorList>
    </citation>
    <scope>NUCLEOTIDE SEQUENCE [LARGE SCALE GENOMIC DNA]</scope>
    <source>
        <strain evidence="3 4">JEL517</strain>
    </source>
</reference>
<dbReference type="GO" id="GO:0009247">
    <property type="term" value="P:glycolipid biosynthetic process"/>
    <property type="evidence" value="ECO:0007669"/>
    <property type="project" value="TreeGrafter"/>
</dbReference>
<dbReference type="Proteomes" id="UP000319731">
    <property type="component" value="Unassembled WGS sequence"/>
</dbReference>